<comment type="caution">
    <text evidence="2">The sequence shown here is derived from an EMBL/GenBank/DDBJ whole genome shotgun (WGS) entry which is preliminary data.</text>
</comment>
<organism evidence="2 3">
    <name type="scientific">Ottowia beijingensis</name>
    <dbReference type="NCBI Taxonomy" id="1207057"/>
    <lineage>
        <taxon>Bacteria</taxon>
        <taxon>Pseudomonadati</taxon>
        <taxon>Pseudomonadota</taxon>
        <taxon>Betaproteobacteria</taxon>
        <taxon>Burkholderiales</taxon>
        <taxon>Comamonadaceae</taxon>
        <taxon>Ottowia</taxon>
    </lineage>
</organism>
<dbReference type="PROSITE" id="PS51257">
    <property type="entry name" value="PROKAR_LIPOPROTEIN"/>
    <property type="match status" value="1"/>
</dbReference>
<sequence>MRSTVSTFHVGHWRLVAACGLGLGLLACGGSDDEATQRFTVGGTVSGLTAAGLVLQNNGADDLALPAGARDFVFAAALAAGEPYDVSIRAQPSGQKCMVGRGQGMLARDVRDVQVNCAPAAGDDGAIPGPGDGTGDGDGGADVGAGAASACFNPALMTPGTRYRWHMQTQVEGQLVSMVQERRIEGGGSFAGASGLVVDSGSMSMTFGASGSMDQRGAWYYKRLDTAAGPVIVEYGGSADATTSAGVCVSTRGTSGSTRRQRKSESLRCNPGRAIHTVPPRARPQER</sequence>
<feature type="region of interest" description="Disordered" evidence="1">
    <location>
        <begin position="246"/>
        <end position="287"/>
    </location>
</feature>
<accession>A0A853IVX1</accession>
<dbReference type="Proteomes" id="UP000589716">
    <property type="component" value="Unassembled WGS sequence"/>
</dbReference>
<protein>
    <submittedName>
        <fullName evidence="2">Uncharacterized protein</fullName>
    </submittedName>
</protein>
<name>A0A853IVX1_9BURK</name>
<evidence type="ECO:0000313" key="2">
    <source>
        <dbReference type="EMBL" id="NZA02444.1"/>
    </source>
</evidence>
<evidence type="ECO:0000256" key="1">
    <source>
        <dbReference type="SAM" id="MobiDB-lite"/>
    </source>
</evidence>
<dbReference type="RefSeq" id="WP_180550777.1">
    <property type="nucleotide sequence ID" value="NZ_JACCKX010000001.1"/>
</dbReference>
<keyword evidence="3" id="KW-1185">Reference proteome</keyword>
<evidence type="ECO:0000313" key="3">
    <source>
        <dbReference type="Proteomes" id="UP000589716"/>
    </source>
</evidence>
<proteinExistence type="predicted"/>
<dbReference type="EMBL" id="JACCKX010000001">
    <property type="protein sequence ID" value="NZA02444.1"/>
    <property type="molecule type" value="Genomic_DNA"/>
</dbReference>
<reference evidence="2 3" key="1">
    <citation type="submission" date="2020-07" db="EMBL/GenBank/DDBJ databases">
        <authorList>
            <person name="Maaloum M."/>
        </authorList>
    </citation>
    <scope>NUCLEOTIDE SEQUENCE [LARGE SCALE GENOMIC DNA]</scope>
    <source>
        <strain evidence="2 3">GCS-AN-3</strain>
    </source>
</reference>
<dbReference type="AlphaFoldDB" id="A0A853IVX1"/>
<gene>
    <name evidence="2" type="ORF">H0I39_12950</name>
</gene>